<dbReference type="EMBL" id="LAZR01000290">
    <property type="protein sequence ID" value="KKN76731.1"/>
    <property type="molecule type" value="Genomic_DNA"/>
</dbReference>
<feature type="region of interest" description="Disordered" evidence="1">
    <location>
        <begin position="1"/>
        <end position="27"/>
    </location>
</feature>
<organism evidence="2">
    <name type="scientific">marine sediment metagenome</name>
    <dbReference type="NCBI Taxonomy" id="412755"/>
    <lineage>
        <taxon>unclassified sequences</taxon>
        <taxon>metagenomes</taxon>
        <taxon>ecological metagenomes</taxon>
    </lineage>
</organism>
<name>A0A0F9VTC3_9ZZZZ</name>
<sequence length="880" mass="93730">MVTLADIAAEEETREATPTAPPPSDALGRIEAEEARRAAEPTEVDFGDMVVGALTSRASPLGQLIGQGEAALTIGGGIAGEILGGFAGIGASLWPGPPGQGARAVEWVREHSLYTPKSETGLDILEGLGTVLGPVGEVIHAAETGLGSATLNATGNAALAAAAHTAPVALMSVLGLGVVKKAASAGRKARSVARQIKAEGEIRRLLRDPTLGAKYAKMTDPGAVQTGRPITMHTIRNTEKAPDMGARFGQDVEPAGQYVNMRYDNAAPAAGWEAGIVELQNPLILEAADTVAWKRALSEANEGATGAELTQRLQAQGYDGIITKQGGDVSEMVVFDPKRSNLTKGFLEAEERSMIEIAEDLRAGNAERTALGVDPIEKVLAAGEEAGIALSPEHFSNNASFIAVVQALKKQPNSKLKAKDVAVIEAVSARADELVARMGGQPDRSILNVRVRDEFNTNLKDLTTQAEKAYAAVEETLVQGTVRMEASSVKAYLLERLRVLGGDTSGLSVIESELHGILFGPGTQGGRLRPTYGRLDAVRAKMEQARRKGDESGTDDIYAAIIRDQQAVADGVSPSLGANYGMARKLTDQINILEDQMVTLFGRQMNQSLMPRIASASAELATKGEATQFTQLMEALPKGRRRQAAAMILNDMFFPVGGDRIITPQFAKAWRNLNANPWAKAELFKHMPEGAKTRFDSLGRIAESIERGKKMAAAEGGETAVIRQLESGTPLLRMFKAGFQTFAFSKTGYIGSRGAGAITDIASGQFKVAKRTDELLASDEFNAAVRNAAAGRLDVAERLLQQSKKWEAWKQVIDRASAAEIATIGAIPWLLKQEDEEPISIEQPPEQGQAEGPTIEDLRATTGQPAPKLPWLSASYPLRM</sequence>
<protein>
    <submittedName>
        <fullName evidence="2">Uncharacterized protein</fullName>
    </submittedName>
</protein>
<gene>
    <name evidence="2" type="ORF">LCGC14_0367020</name>
</gene>
<evidence type="ECO:0000256" key="1">
    <source>
        <dbReference type="SAM" id="MobiDB-lite"/>
    </source>
</evidence>
<accession>A0A0F9VTC3</accession>
<dbReference type="AlphaFoldDB" id="A0A0F9VTC3"/>
<proteinExistence type="predicted"/>
<feature type="region of interest" description="Disordered" evidence="1">
    <location>
        <begin position="841"/>
        <end position="880"/>
    </location>
</feature>
<reference evidence="2" key="1">
    <citation type="journal article" date="2015" name="Nature">
        <title>Complex archaea that bridge the gap between prokaryotes and eukaryotes.</title>
        <authorList>
            <person name="Spang A."/>
            <person name="Saw J.H."/>
            <person name="Jorgensen S.L."/>
            <person name="Zaremba-Niedzwiedzka K."/>
            <person name="Martijn J."/>
            <person name="Lind A.E."/>
            <person name="van Eijk R."/>
            <person name="Schleper C."/>
            <person name="Guy L."/>
            <person name="Ettema T.J."/>
        </authorList>
    </citation>
    <scope>NUCLEOTIDE SEQUENCE</scope>
</reference>
<evidence type="ECO:0000313" key="2">
    <source>
        <dbReference type="EMBL" id="KKN76731.1"/>
    </source>
</evidence>
<comment type="caution">
    <text evidence="2">The sequence shown here is derived from an EMBL/GenBank/DDBJ whole genome shotgun (WGS) entry which is preliminary data.</text>
</comment>